<dbReference type="GO" id="GO:0005886">
    <property type="term" value="C:plasma membrane"/>
    <property type="evidence" value="ECO:0007669"/>
    <property type="project" value="UniProtKB-SubCell"/>
</dbReference>
<dbReference type="Gene3D" id="3.30.240.20">
    <property type="entry name" value="bsu07140 like domains"/>
    <property type="match status" value="2"/>
</dbReference>
<evidence type="ECO:0000259" key="8">
    <source>
        <dbReference type="Pfam" id="PF04239"/>
    </source>
</evidence>
<dbReference type="InterPro" id="IPR048454">
    <property type="entry name" value="YetF_N"/>
</dbReference>
<evidence type="ECO:0000259" key="9">
    <source>
        <dbReference type="Pfam" id="PF20730"/>
    </source>
</evidence>
<comment type="similarity">
    <text evidence="2">Belongs to the UPF0702 family.</text>
</comment>
<dbReference type="InterPro" id="IPR023090">
    <property type="entry name" value="UPF0702_alpha/beta_dom_sf"/>
</dbReference>
<reference evidence="10 11" key="1">
    <citation type="submission" date="2012-01" db="EMBL/GenBank/DDBJ databases">
        <title>The Genome Sequence of Helcococcus kunzii ATCC 51366.</title>
        <authorList>
            <consortium name="The Broad Institute Genome Sequencing Platform"/>
            <person name="Earl A."/>
            <person name="Ward D."/>
            <person name="Feldgarden M."/>
            <person name="Gevers D."/>
            <person name="Huys G."/>
            <person name="Young S.K."/>
            <person name="Zeng Q."/>
            <person name="Gargeya S."/>
            <person name="Fitzgerald M."/>
            <person name="Haas B."/>
            <person name="Abouelleil A."/>
            <person name="Alvarado L."/>
            <person name="Arachchi H.M."/>
            <person name="Berlin A."/>
            <person name="Chapman S.B."/>
            <person name="Gearin G."/>
            <person name="Goldberg J."/>
            <person name="Griggs A."/>
            <person name="Gujja S."/>
            <person name="Hansen M."/>
            <person name="Heiman D."/>
            <person name="Howarth C."/>
            <person name="Larimer J."/>
            <person name="Lui A."/>
            <person name="MacDonald P.J.P."/>
            <person name="McCowen C."/>
            <person name="Montmayeur A."/>
            <person name="Murphy C."/>
            <person name="Neiman D."/>
            <person name="Pearson M."/>
            <person name="Priest M."/>
            <person name="Roberts A."/>
            <person name="Saif S."/>
            <person name="Shea T."/>
            <person name="Sisk P."/>
            <person name="Stolte C."/>
            <person name="Sykes S."/>
            <person name="Wortman J."/>
            <person name="Nusbaum C."/>
            <person name="Birren B."/>
        </authorList>
    </citation>
    <scope>NUCLEOTIDE SEQUENCE [LARGE SCALE GENOMIC DNA]</scope>
    <source>
        <strain evidence="10 11">ATCC 51366</strain>
    </source>
</reference>
<proteinExistence type="inferred from homology"/>
<dbReference type="GeneID" id="96999509"/>
<dbReference type="HOGENOM" id="CLU_077149_0_2_9"/>
<accession>H3NQF4</accession>
<evidence type="ECO:0000313" key="11">
    <source>
        <dbReference type="Proteomes" id="UP000004191"/>
    </source>
</evidence>
<evidence type="ECO:0000256" key="2">
    <source>
        <dbReference type="ARBA" id="ARBA00006448"/>
    </source>
</evidence>
<keyword evidence="6 7" id="KW-0472">Membrane</keyword>
<keyword evidence="11" id="KW-1185">Reference proteome</keyword>
<evidence type="ECO:0000313" key="10">
    <source>
        <dbReference type="EMBL" id="EHR32634.1"/>
    </source>
</evidence>
<evidence type="ECO:0000256" key="1">
    <source>
        <dbReference type="ARBA" id="ARBA00004651"/>
    </source>
</evidence>
<evidence type="ECO:0000256" key="5">
    <source>
        <dbReference type="ARBA" id="ARBA00022989"/>
    </source>
</evidence>
<protein>
    <recommendedName>
        <fullName evidence="12">DUF421 domain-containing protein</fullName>
    </recommendedName>
</protein>
<comment type="subcellular location">
    <subcellularLocation>
        <location evidence="1">Cell membrane</location>
        <topology evidence="1">Multi-pass membrane protein</topology>
    </subcellularLocation>
</comment>
<dbReference type="Pfam" id="PF20730">
    <property type="entry name" value="YetF_N"/>
    <property type="match status" value="1"/>
</dbReference>
<dbReference type="EMBL" id="AGEI01000028">
    <property type="protein sequence ID" value="EHR32634.1"/>
    <property type="molecule type" value="Genomic_DNA"/>
</dbReference>
<evidence type="ECO:0000256" key="7">
    <source>
        <dbReference type="SAM" id="Phobius"/>
    </source>
</evidence>
<feature type="transmembrane region" description="Helical" evidence="7">
    <location>
        <begin position="60"/>
        <end position="78"/>
    </location>
</feature>
<gene>
    <name evidence="10" type="ORF">HMPREF9709_01565</name>
</gene>
<dbReference type="AlphaFoldDB" id="H3NQF4"/>
<dbReference type="PANTHER" id="PTHR34582">
    <property type="entry name" value="UPF0702 TRANSMEMBRANE PROTEIN YCAP"/>
    <property type="match status" value="1"/>
</dbReference>
<keyword evidence="3" id="KW-1003">Cell membrane</keyword>
<keyword evidence="4 7" id="KW-0812">Transmembrane</keyword>
<dbReference type="eggNOG" id="COG2323">
    <property type="taxonomic scope" value="Bacteria"/>
</dbReference>
<evidence type="ECO:0008006" key="12">
    <source>
        <dbReference type="Google" id="ProtNLM"/>
    </source>
</evidence>
<evidence type="ECO:0000256" key="6">
    <source>
        <dbReference type="ARBA" id="ARBA00023136"/>
    </source>
</evidence>
<feature type="domain" description="YetF-like N-terminal transmembrane" evidence="9">
    <location>
        <begin position="4"/>
        <end position="77"/>
    </location>
</feature>
<dbReference type="Proteomes" id="UP000004191">
    <property type="component" value="Unassembled WGS sequence"/>
</dbReference>
<dbReference type="PANTHER" id="PTHR34582:SF5">
    <property type="entry name" value="UPF0702 TRANSMEMBRANE PROTEIN YETF"/>
    <property type="match status" value="1"/>
</dbReference>
<name>H3NQF4_9FIRM</name>
<feature type="transmembrane region" description="Helical" evidence="7">
    <location>
        <begin position="6"/>
        <end position="24"/>
    </location>
</feature>
<evidence type="ECO:0000256" key="3">
    <source>
        <dbReference type="ARBA" id="ARBA00022475"/>
    </source>
</evidence>
<evidence type="ECO:0000256" key="4">
    <source>
        <dbReference type="ARBA" id="ARBA00022692"/>
    </source>
</evidence>
<keyword evidence="5 7" id="KW-1133">Transmembrane helix</keyword>
<feature type="domain" description="YetF C-terminal" evidence="8">
    <location>
        <begin position="80"/>
        <end position="199"/>
    </location>
</feature>
<dbReference type="Pfam" id="PF04239">
    <property type="entry name" value="DUF421"/>
    <property type="match status" value="1"/>
</dbReference>
<dbReference type="InterPro" id="IPR007353">
    <property type="entry name" value="DUF421"/>
</dbReference>
<dbReference type="RefSeq" id="WP_005399080.1">
    <property type="nucleotide sequence ID" value="NZ_JH601088.1"/>
</dbReference>
<comment type="caution">
    <text evidence="10">The sequence shown here is derived from an EMBL/GenBank/DDBJ whole genome shotgun (WGS) entry which is preliminary data.</text>
</comment>
<sequence>MFQSILIKLIIGYLALLVVVRIVGKKSLSKMTPLDLAYTIVLGGILEEAIYEDKVGIKEILFALFVWAFVIYIFEVIMSNSQLLSRILQGKPSVIIFEGKLVYPTMKRNKIEMQQLRQMLRNHECFSLYNANTLILENSGNTTLIKKDDDDKELSYLLVDDSKINQNTLKSIHLTEDDLMHEINKLNLKLEDLIYVEWTAENGYYFIKRDDMIQHKINIE</sequence>
<organism evidence="10 11">
    <name type="scientific">Helcococcus kunzii ATCC 51366</name>
    <dbReference type="NCBI Taxonomy" id="883114"/>
    <lineage>
        <taxon>Bacteria</taxon>
        <taxon>Bacillati</taxon>
        <taxon>Bacillota</taxon>
        <taxon>Tissierellia</taxon>
        <taxon>Tissierellales</taxon>
        <taxon>Peptoniphilaceae</taxon>
        <taxon>Helcococcus</taxon>
    </lineage>
</organism>
<dbReference type="OrthoDB" id="9778331at2"/>